<accession>A0A0P1ENB7</accession>
<feature type="compositionally biased region" description="Low complexity" evidence="1">
    <location>
        <begin position="56"/>
        <end position="65"/>
    </location>
</feature>
<sequence length="65" mass="7411">MIYFARYYRVFKAINDSARQELSGGNIYGLHASLLGEKTPNGRRWDPPYAPPEQPSEPSQQPTEN</sequence>
<evidence type="ECO:0000256" key="1">
    <source>
        <dbReference type="SAM" id="MobiDB-lite"/>
    </source>
</evidence>
<dbReference type="Proteomes" id="UP000050786">
    <property type="component" value="Unassembled WGS sequence"/>
</dbReference>
<gene>
    <name evidence="2" type="ORF">RUM4293_02593</name>
</gene>
<evidence type="ECO:0000313" key="2">
    <source>
        <dbReference type="EMBL" id="CUH43698.1"/>
    </source>
</evidence>
<organism evidence="2 3">
    <name type="scientific">Ruegeria atlantica</name>
    <dbReference type="NCBI Taxonomy" id="81569"/>
    <lineage>
        <taxon>Bacteria</taxon>
        <taxon>Pseudomonadati</taxon>
        <taxon>Pseudomonadota</taxon>
        <taxon>Alphaproteobacteria</taxon>
        <taxon>Rhodobacterales</taxon>
        <taxon>Roseobacteraceae</taxon>
        <taxon>Ruegeria</taxon>
    </lineage>
</organism>
<evidence type="ECO:0000313" key="3">
    <source>
        <dbReference type="Proteomes" id="UP000050786"/>
    </source>
</evidence>
<feature type="region of interest" description="Disordered" evidence="1">
    <location>
        <begin position="37"/>
        <end position="65"/>
    </location>
</feature>
<protein>
    <submittedName>
        <fullName evidence="2">Uncharacterized protein</fullName>
    </submittedName>
</protein>
<dbReference type="EMBL" id="CYPS01000039">
    <property type="protein sequence ID" value="CUH43698.1"/>
    <property type="molecule type" value="Genomic_DNA"/>
</dbReference>
<dbReference type="AlphaFoldDB" id="A0A0P1ENB7"/>
<keyword evidence="3" id="KW-1185">Reference proteome</keyword>
<dbReference type="RefSeq" id="WP_145975875.1">
    <property type="nucleotide sequence ID" value="NZ_CANLTD010000013.1"/>
</dbReference>
<reference evidence="3" key="1">
    <citation type="submission" date="2015-09" db="EMBL/GenBank/DDBJ databases">
        <authorList>
            <person name="Rodrigo-Torres L."/>
            <person name="Arahal D.R."/>
        </authorList>
    </citation>
    <scope>NUCLEOTIDE SEQUENCE [LARGE SCALE GENOMIC DNA]</scope>
    <source>
        <strain evidence="3">CECT 4293</strain>
    </source>
</reference>
<name>A0A0P1ENB7_9RHOB</name>
<proteinExistence type="predicted"/>